<gene>
    <name evidence="2" type="ORF">PCOR1329_LOCUS44956</name>
</gene>
<dbReference type="PANTHER" id="PTHR31087:SF161">
    <property type="entry name" value="TUBBY C 2 FAMILY PROTEIN"/>
    <property type="match status" value="1"/>
</dbReference>
<dbReference type="Proteomes" id="UP001189429">
    <property type="component" value="Unassembled WGS sequence"/>
</dbReference>
<organism evidence="2 3">
    <name type="scientific">Prorocentrum cordatum</name>
    <dbReference type="NCBI Taxonomy" id="2364126"/>
    <lineage>
        <taxon>Eukaryota</taxon>
        <taxon>Sar</taxon>
        <taxon>Alveolata</taxon>
        <taxon>Dinophyceae</taxon>
        <taxon>Prorocentrales</taxon>
        <taxon>Prorocentraceae</taxon>
        <taxon>Prorocentrum</taxon>
    </lineage>
</organism>
<accession>A0ABN9U3S7</accession>
<dbReference type="PANTHER" id="PTHR31087">
    <property type="match status" value="1"/>
</dbReference>
<dbReference type="InterPro" id="IPR038595">
    <property type="entry name" value="LOR_sf"/>
</dbReference>
<keyword evidence="3" id="KW-1185">Reference proteome</keyword>
<dbReference type="Pfam" id="PF04525">
    <property type="entry name" value="LOR"/>
    <property type="match status" value="2"/>
</dbReference>
<dbReference type="EMBL" id="CAUYUJ010015400">
    <property type="protein sequence ID" value="CAK0853497.1"/>
    <property type="molecule type" value="Genomic_DNA"/>
</dbReference>
<dbReference type="SUPFAM" id="SSF54518">
    <property type="entry name" value="Tubby C-terminal domain-like"/>
    <property type="match status" value="2"/>
</dbReference>
<evidence type="ECO:0000313" key="2">
    <source>
        <dbReference type="EMBL" id="CAK0853497.1"/>
    </source>
</evidence>
<dbReference type="Gene3D" id="2.40.160.200">
    <property type="entry name" value="LURP1-related"/>
    <property type="match status" value="2"/>
</dbReference>
<protein>
    <recommendedName>
        <fullName evidence="4">Phospholipid scramblase</fullName>
    </recommendedName>
</protein>
<dbReference type="InterPro" id="IPR007612">
    <property type="entry name" value="LOR"/>
</dbReference>
<sequence length="407" mass="43615">MRAYTLEEKAISVGGEDFDVKDPDTGEVILKIGGGNRVPIPGMPVWDKLTISTPSGANVAFLDRQAFALTTSYDLQRPDGSKFGRIAKAMVALTPTFELWQEGDGQPGPLLRAEGSFSEKSYTLKSHSGDVVATVARLPGFSGGNVDTYTVVVGPQVDASLALAMAVVIDEAHDEENPSAVGGEGLKDMLEDAQGLPLPVASSPPVPSHVPPLDAALVHGTTTAYELEEKALSMTGEDFEVKSPAGELVLKISGGDRLPVRGMPVWDKLEVSTAAGTKLATLDREMIAMTPTYDVYRPDGSRFGKINKGMFGFSEFFEFFLEGQASAALRAEGTFSERKYTFKNPSGAVVAAVGRGYYQSDSENRYHCIVGPQVDAAMVLAMAVVIDEVHDEEHQREKDEGGGFPFR</sequence>
<reference evidence="2" key="1">
    <citation type="submission" date="2023-10" db="EMBL/GenBank/DDBJ databases">
        <authorList>
            <person name="Chen Y."/>
            <person name="Shah S."/>
            <person name="Dougan E. K."/>
            <person name="Thang M."/>
            <person name="Chan C."/>
        </authorList>
    </citation>
    <scope>NUCLEOTIDE SEQUENCE [LARGE SCALE GENOMIC DNA]</scope>
</reference>
<name>A0ABN9U3S7_9DINO</name>
<evidence type="ECO:0000256" key="1">
    <source>
        <dbReference type="ARBA" id="ARBA00005437"/>
    </source>
</evidence>
<dbReference type="InterPro" id="IPR025659">
    <property type="entry name" value="Tubby-like_C"/>
</dbReference>
<comment type="caution">
    <text evidence="2">The sequence shown here is derived from an EMBL/GenBank/DDBJ whole genome shotgun (WGS) entry which is preliminary data.</text>
</comment>
<comment type="similarity">
    <text evidence="1">Belongs to the LOR family.</text>
</comment>
<evidence type="ECO:0008006" key="4">
    <source>
        <dbReference type="Google" id="ProtNLM"/>
    </source>
</evidence>
<proteinExistence type="inferred from homology"/>
<evidence type="ECO:0000313" key="3">
    <source>
        <dbReference type="Proteomes" id="UP001189429"/>
    </source>
</evidence>